<feature type="region of interest" description="Disordered" evidence="1">
    <location>
        <begin position="68"/>
        <end position="233"/>
    </location>
</feature>
<dbReference type="EMBL" id="JAHBAY010000003">
    <property type="protein sequence ID" value="MBT0769025.1"/>
    <property type="molecule type" value="Genomic_DNA"/>
</dbReference>
<name>A0ABS5TD63_9ACTN</name>
<feature type="transmembrane region" description="Helical" evidence="2">
    <location>
        <begin position="42"/>
        <end position="62"/>
    </location>
</feature>
<evidence type="ECO:0000259" key="3">
    <source>
        <dbReference type="PROSITE" id="PS50022"/>
    </source>
</evidence>
<dbReference type="SUPFAM" id="SSF49785">
    <property type="entry name" value="Galactose-binding domain-like"/>
    <property type="match status" value="1"/>
</dbReference>
<feature type="compositionally biased region" description="Acidic residues" evidence="1">
    <location>
        <begin position="169"/>
        <end position="184"/>
    </location>
</feature>
<dbReference type="Pfam" id="PF00754">
    <property type="entry name" value="F5_F8_type_C"/>
    <property type="match status" value="1"/>
</dbReference>
<feature type="compositionally biased region" description="Low complexity" evidence="1">
    <location>
        <begin position="211"/>
        <end position="221"/>
    </location>
</feature>
<feature type="region of interest" description="Disordered" evidence="1">
    <location>
        <begin position="1"/>
        <end position="37"/>
    </location>
</feature>
<keyword evidence="2" id="KW-1133">Transmembrane helix</keyword>
<feature type="compositionally biased region" description="Acidic residues" evidence="1">
    <location>
        <begin position="10"/>
        <end position="21"/>
    </location>
</feature>
<dbReference type="Proteomes" id="UP001197247">
    <property type="component" value="Unassembled WGS sequence"/>
</dbReference>
<keyword evidence="2" id="KW-0812">Transmembrane</keyword>
<protein>
    <submittedName>
        <fullName evidence="4">Discoidin domain-containing protein</fullName>
    </submittedName>
</protein>
<proteinExistence type="predicted"/>
<dbReference type="PROSITE" id="PS50022">
    <property type="entry name" value="FA58C_3"/>
    <property type="match status" value="1"/>
</dbReference>
<sequence>MSTNERTTADGDDPPTIELDEIVPGPSRRTPSRGPFRSHPTLWAVAAVLAVVLGGATLIHWVTRTPDVQESSLSGTDVTIPLPDESGSATATSIPETPTATGSATITPTDDTGRKSPGASQDPASATSGTNNGSGGSDGGSGSGNGSGSGSGGGSGAGTGQGSGTGDSGTDDGTTDDGTDDTGGDDTGTGSDDTDSGSGDEAAPEDEPTTSVSVEVSSQVSGQGAGNIMDGDGSTYWEAAKGFPQTVTVDLGSTTTVGRLTLSAPAPTSSSSRAQSLTVLGSTTGDSYSTLKGGSSYRFASGGSATQVSISFSQVSTRYLRLRFTGGSGYSAAQLAELGVYSS</sequence>
<feature type="compositionally biased region" description="Polar residues" evidence="1">
    <location>
        <begin position="68"/>
        <end position="77"/>
    </location>
</feature>
<feature type="compositionally biased region" description="Low complexity" evidence="1">
    <location>
        <begin position="188"/>
        <end position="200"/>
    </location>
</feature>
<accession>A0ABS5TD63</accession>
<organism evidence="4 5">
    <name type="scientific">Kineosporia corallincola</name>
    <dbReference type="NCBI Taxonomy" id="2835133"/>
    <lineage>
        <taxon>Bacteria</taxon>
        <taxon>Bacillati</taxon>
        <taxon>Actinomycetota</taxon>
        <taxon>Actinomycetes</taxon>
        <taxon>Kineosporiales</taxon>
        <taxon>Kineosporiaceae</taxon>
        <taxon>Kineosporia</taxon>
    </lineage>
</organism>
<dbReference type="InterPro" id="IPR000421">
    <property type="entry name" value="FA58C"/>
</dbReference>
<evidence type="ECO:0000313" key="4">
    <source>
        <dbReference type="EMBL" id="MBT0769025.1"/>
    </source>
</evidence>
<feature type="compositionally biased region" description="Polar residues" evidence="1">
    <location>
        <begin position="87"/>
        <end position="110"/>
    </location>
</feature>
<keyword evidence="2" id="KW-0472">Membrane</keyword>
<evidence type="ECO:0000313" key="5">
    <source>
        <dbReference type="Proteomes" id="UP001197247"/>
    </source>
</evidence>
<dbReference type="InterPro" id="IPR008979">
    <property type="entry name" value="Galactose-bd-like_sf"/>
</dbReference>
<gene>
    <name evidence="4" type="ORF">KIH74_08810</name>
</gene>
<keyword evidence="5" id="KW-1185">Reference proteome</keyword>
<feature type="domain" description="F5/8 type C" evidence="3">
    <location>
        <begin position="191"/>
        <end position="343"/>
    </location>
</feature>
<evidence type="ECO:0000256" key="1">
    <source>
        <dbReference type="SAM" id="MobiDB-lite"/>
    </source>
</evidence>
<evidence type="ECO:0000256" key="2">
    <source>
        <dbReference type="SAM" id="Phobius"/>
    </source>
</evidence>
<comment type="caution">
    <text evidence="4">The sequence shown here is derived from an EMBL/GenBank/DDBJ whole genome shotgun (WGS) entry which is preliminary data.</text>
</comment>
<feature type="compositionally biased region" description="Gly residues" evidence="1">
    <location>
        <begin position="132"/>
        <end position="167"/>
    </location>
</feature>
<feature type="compositionally biased region" description="Low complexity" evidence="1">
    <location>
        <begin position="24"/>
        <end position="37"/>
    </location>
</feature>
<dbReference type="RefSeq" id="WP_214155317.1">
    <property type="nucleotide sequence ID" value="NZ_JAHBAY010000003.1"/>
</dbReference>
<dbReference type="Gene3D" id="2.60.120.260">
    <property type="entry name" value="Galactose-binding domain-like"/>
    <property type="match status" value="1"/>
</dbReference>
<reference evidence="4 5" key="1">
    <citation type="submission" date="2021-05" db="EMBL/GenBank/DDBJ databases">
        <title>Kineosporia and Streptomyces sp. nov. two new marine actinobacteria isolated from Coral.</title>
        <authorList>
            <person name="Buangrab K."/>
            <person name="Sutthacheep M."/>
            <person name="Yeemin T."/>
            <person name="Harunari E."/>
            <person name="Igarashi Y."/>
            <person name="Kanchanasin P."/>
            <person name="Tanasupawat S."/>
            <person name="Phongsopitanun W."/>
        </authorList>
    </citation>
    <scope>NUCLEOTIDE SEQUENCE [LARGE SCALE GENOMIC DNA]</scope>
    <source>
        <strain evidence="4 5">J2-2</strain>
    </source>
</reference>